<dbReference type="InterPro" id="IPR003489">
    <property type="entry name" value="RHF/RaiA"/>
</dbReference>
<evidence type="ECO:0000256" key="1">
    <source>
        <dbReference type="ARBA" id="ARBA00022845"/>
    </source>
</evidence>
<dbReference type="SUPFAM" id="SSF69754">
    <property type="entry name" value="Ribosome binding protein Y (YfiA homologue)"/>
    <property type="match status" value="1"/>
</dbReference>
<reference evidence="5 6" key="1">
    <citation type="submission" date="2019-03" db="EMBL/GenBank/DDBJ databases">
        <title>Genomic Encyclopedia of Type Strains, Phase IV (KMG-IV): sequencing the most valuable type-strain genomes for metagenomic binning, comparative biology and taxonomic classification.</title>
        <authorList>
            <person name="Goeker M."/>
        </authorList>
    </citation>
    <scope>NUCLEOTIDE SEQUENCE [LARGE SCALE GENOMIC DNA]</scope>
    <source>
        <strain evidence="5 6">DSM 28231</strain>
    </source>
</reference>
<dbReference type="Gene3D" id="3.30.160.100">
    <property type="entry name" value="Ribosome hibernation promotion factor-like"/>
    <property type="match status" value="1"/>
</dbReference>
<dbReference type="GO" id="GO:0043024">
    <property type="term" value="F:ribosomal small subunit binding"/>
    <property type="evidence" value="ECO:0007669"/>
    <property type="project" value="TreeGrafter"/>
</dbReference>
<keyword evidence="1" id="KW-0810">Translation regulation</keyword>
<dbReference type="GO" id="GO:0045900">
    <property type="term" value="P:negative regulation of translational elongation"/>
    <property type="evidence" value="ECO:0007669"/>
    <property type="project" value="TreeGrafter"/>
</dbReference>
<dbReference type="PANTHER" id="PTHR33231">
    <property type="entry name" value="30S RIBOSOMAL PROTEIN"/>
    <property type="match status" value="1"/>
</dbReference>
<dbReference type="PANTHER" id="PTHR33231:SF3">
    <property type="entry name" value="RIBOSOME-ASSOCIATED INHIBITOR A"/>
    <property type="match status" value="1"/>
</dbReference>
<dbReference type="NCBIfam" id="TIGR00741">
    <property type="entry name" value="yfiA"/>
    <property type="match status" value="1"/>
</dbReference>
<dbReference type="InterPro" id="IPR036567">
    <property type="entry name" value="RHF-like"/>
</dbReference>
<evidence type="ECO:0000256" key="4">
    <source>
        <dbReference type="SAM" id="MobiDB-lite"/>
    </source>
</evidence>
<feature type="compositionally biased region" description="Basic and acidic residues" evidence="4">
    <location>
        <begin position="87"/>
        <end position="108"/>
    </location>
</feature>
<dbReference type="EMBL" id="SLXI01000009">
    <property type="protein sequence ID" value="TCP11163.1"/>
    <property type="molecule type" value="Genomic_DNA"/>
</dbReference>
<dbReference type="OrthoDB" id="9795980at2"/>
<comment type="caution">
    <text evidence="5">The sequence shown here is derived from an EMBL/GenBank/DDBJ whole genome shotgun (WGS) entry which is preliminary data.</text>
</comment>
<gene>
    <name evidence="5" type="ORF">EV697_10911</name>
</gene>
<dbReference type="Pfam" id="PF02482">
    <property type="entry name" value="Ribosomal_S30AE"/>
    <property type="match status" value="1"/>
</dbReference>
<keyword evidence="2" id="KW-0346">Stress response</keyword>
<organism evidence="5 6">
    <name type="scientific">Bisgaardia hudsonensis</name>
    <dbReference type="NCBI Taxonomy" id="109472"/>
    <lineage>
        <taxon>Bacteria</taxon>
        <taxon>Pseudomonadati</taxon>
        <taxon>Pseudomonadota</taxon>
        <taxon>Gammaproteobacteria</taxon>
        <taxon>Pasteurellales</taxon>
        <taxon>Pasteurellaceae</taxon>
        <taxon>Bisgaardia</taxon>
    </lineage>
</organism>
<dbReference type="Proteomes" id="UP000294841">
    <property type="component" value="Unassembled WGS sequence"/>
</dbReference>
<dbReference type="NCBIfam" id="NF007654">
    <property type="entry name" value="PRK10324.1"/>
    <property type="match status" value="1"/>
</dbReference>
<protein>
    <submittedName>
        <fullName evidence="5">Ribosome-associated inhibitor A</fullName>
    </submittedName>
</protein>
<dbReference type="CDD" id="cd00552">
    <property type="entry name" value="RaiA"/>
    <property type="match status" value="1"/>
</dbReference>
<dbReference type="GO" id="GO:0022627">
    <property type="term" value="C:cytosolic small ribosomal subunit"/>
    <property type="evidence" value="ECO:0007669"/>
    <property type="project" value="TreeGrafter"/>
</dbReference>
<name>A0A4R2MWF6_9PAST</name>
<evidence type="ECO:0000313" key="6">
    <source>
        <dbReference type="Proteomes" id="UP000294841"/>
    </source>
</evidence>
<evidence type="ECO:0000256" key="2">
    <source>
        <dbReference type="ARBA" id="ARBA00023016"/>
    </source>
</evidence>
<accession>A0A4R2MWF6</accession>
<dbReference type="RefSeq" id="WP_132024957.1">
    <property type="nucleotide sequence ID" value="NZ_CP016605.1"/>
</dbReference>
<sequence length="114" mass="13108">MTVNITSKQMDITPAIRTHIEERLAKLGKWQTQLINPHFILNKVPKGFSVEASMGTPLGDLFASSTSDDMYKAINEVEEKLERQLNKLQHKGESRRASERLKDSFKDEFNDEEE</sequence>
<dbReference type="AlphaFoldDB" id="A0A4R2MWF6"/>
<evidence type="ECO:0000256" key="3">
    <source>
        <dbReference type="ARBA" id="ARBA00038431"/>
    </source>
</evidence>
<dbReference type="FunFam" id="3.30.160.100:FF:000002">
    <property type="entry name" value="Ribosome-associated translation inhibitor RaiA"/>
    <property type="match status" value="1"/>
</dbReference>
<feature type="region of interest" description="Disordered" evidence="4">
    <location>
        <begin position="87"/>
        <end position="114"/>
    </location>
</feature>
<comment type="similarity">
    <text evidence="3">Belongs to the HPF/YfiA ribosome-associated protein family. YfiA subfamily.</text>
</comment>
<evidence type="ECO:0000313" key="5">
    <source>
        <dbReference type="EMBL" id="TCP11163.1"/>
    </source>
</evidence>
<keyword evidence="6" id="KW-1185">Reference proteome</keyword>
<proteinExistence type="inferred from homology"/>
<dbReference type="InterPro" id="IPR050574">
    <property type="entry name" value="HPF/YfiA_ribosome-assoc"/>
</dbReference>